<dbReference type="EMBL" id="BFEA01000021">
    <property type="protein sequence ID" value="GBG61558.1"/>
    <property type="molecule type" value="Genomic_DNA"/>
</dbReference>
<name>A0A388JUT3_CHABU</name>
<dbReference type="Proteomes" id="UP000265515">
    <property type="component" value="Unassembled WGS sequence"/>
</dbReference>
<dbReference type="SUPFAM" id="SSF53098">
    <property type="entry name" value="Ribonuclease H-like"/>
    <property type="match status" value="1"/>
</dbReference>
<organism evidence="3 4">
    <name type="scientific">Chara braunii</name>
    <name type="common">Braun's stonewort</name>
    <dbReference type="NCBI Taxonomy" id="69332"/>
    <lineage>
        <taxon>Eukaryota</taxon>
        <taxon>Viridiplantae</taxon>
        <taxon>Streptophyta</taxon>
        <taxon>Charophyceae</taxon>
        <taxon>Charales</taxon>
        <taxon>Characeae</taxon>
        <taxon>Chara</taxon>
    </lineage>
</organism>
<dbReference type="InterPro" id="IPR007021">
    <property type="entry name" value="DUF659"/>
</dbReference>
<dbReference type="PANTHER" id="PTHR32166">
    <property type="entry name" value="OSJNBA0013A04.12 PROTEIN"/>
    <property type="match status" value="1"/>
</dbReference>
<dbReference type="InterPro" id="IPR012337">
    <property type="entry name" value="RNaseH-like_sf"/>
</dbReference>
<feature type="compositionally biased region" description="Acidic residues" evidence="1">
    <location>
        <begin position="348"/>
        <end position="360"/>
    </location>
</feature>
<evidence type="ECO:0000313" key="4">
    <source>
        <dbReference type="Proteomes" id="UP000265515"/>
    </source>
</evidence>
<comment type="caution">
    <text evidence="3">The sequence shown here is derived from an EMBL/GenBank/DDBJ whole genome shotgun (WGS) entry which is preliminary data.</text>
</comment>
<proteinExistence type="predicted"/>
<dbReference type="Pfam" id="PF04937">
    <property type="entry name" value="DUF659"/>
    <property type="match status" value="1"/>
</dbReference>
<evidence type="ECO:0000313" key="3">
    <source>
        <dbReference type="EMBL" id="GBG61558.1"/>
    </source>
</evidence>
<reference evidence="3 4" key="1">
    <citation type="journal article" date="2018" name="Cell">
        <title>The Chara Genome: Secondary Complexity and Implications for Plant Terrestrialization.</title>
        <authorList>
            <person name="Nishiyama T."/>
            <person name="Sakayama H."/>
            <person name="Vries J.D."/>
            <person name="Buschmann H."/>
            <person name="Saint-Marcoux D."/>
            <person name="Ullrich K.K."/>
            <person name="Haas F.B."/>
            <person name="Vanderstraeten L."/>
            <person name="Becker D."/>
            <person name="Lang D."/>
            <person name="Vosolsobe S."/>
            <person name="Rombauts S."/>
            <person name="Wilhelmsson P.K.I."/>
            <person name="Janitza P."/>
            <person name="Kern R."/>
            <person name="Heyl A."/>
            <person name="Rumpler F."/>
            <person name="Villalobos L.I.A.C."/>
            <person name="Clay J.M."/>
            <person name="Skokan R."/>
            <person name="Toyoda A."/>
            <person name="Suzuki Y."/>
            <person name="Kagoshima H."/>
            <person name="Schijlen E."/>
            <person name="Tajeshwar N."/>
            <person name="Catarino B."/>
            <person name="Hetherington A.J."/>
            <person name="Saltykova A."/>
            <person name="Bonnot C."/>
            <person name="Breuninger H."/>
            <person name="Symeonidi A."/>
            <person name="Radhakrishnan G.V."/>
            <person name="Van Nieuwerburgh F."/>
            <person name="Deforce D."/>
            <person name="Chang C."/>
            <person name="Karol K.G."/>
            <person name="Hedrich R."/>
            <person name="Ulvskov P."/>
            <person name="Glockner G."/>
            <person name="Delwiche C.F."/>
            <person name="Petrasek J."/>
            <person name="Van de Peer Y."/>
            <person name="Friml J."/>
            <person name="Beilby M."/>
            <person name="Dolan L."/>
            <person name="Kohara Y."/>
            <person name="Sugano S."/>
            <person name="Fujiyama A."/>
            <person name="Delaux P.-M."/>
            <person name="Quint M."/>
            <person name="TheiBen G."/>
            <person name="Hagemann M."/>
            <person name="Harholt J."/>
            <person name="Dunand C."/>
            <person name="Zachgo S."/>
            <person name="Langdale J."/>
            <person name="Maumus F."/>
            <person name="Straeten D.V.D."/>
            <person name="Gould S.B."/>
            <person name="Rensing S.A."/>
        </authorList>
    </citation>
    <scope>NUCLEOTIDE SEQUENCE [LARGE SCALE GENOMIC DNA]</scope>
    <source>
        <strain evidence="3 4">S276</strain>
    </source>
</reference>
<accession>A0A388JUT3</accession>
<dbReference type="AlphaFoldDB" id="A0A388JUT3"/>
<dbReference type="PANTHER" id="PTHR32166:SF123">
    <property type="entry name" value="BED-TYPE DOMAIN-CONTAINING PROTEIN"/>
    <property type="match status" value="1"/>
</dbReference>
<feature type="compositionally biased region" description="Gly residues" evidence="1">
    <location>
        <begin position="432"/>
        <end position="441"/>
    </location>
</feature>
<feature type="compositionally biased region" description="Basic and acidic residues" evidence="1">
    <location>
        <begin position="301"/>
        <end position="318"/>
    </location>
</feature>
<dbReference type="Gramene" id="GBG61558">
    <property type="protein sequence ID" value="GBG61558"/>
    <property type="gene ID" value="CBR_g22355"/>
</dbReference>
<gene>
    <name evidence="3" type="ORF">CBR_g22355</name>
</gene>
<evidence type="ECO:0000256" key="1">
    <source>
        <dbReference type="SAM" id="MobiDB-lite"/>
    </source>
</evidence>
<dbReference type="OrthoDB" id="2442898at2759"/>
<feature type="region of interest" description="Disordered" evidence="1">
    <location>
        <begin position="301"/>
        <end position="454"/>
    </location>
</feature>
<protein>
    <recommendedName>
        <fullName evidence="2">DUF659 domain-containing protein</fullName>
    </recommendedName>
</protein>
<keyword evidence="4" id="KW-1185">Reference proteome</keyword>
<dbReference type="OMA" id="IANSNDH"/>
<feature type="compositionally biased region" description="Basic and acidic residues" evidence="1">
    <location>
        <begin position="377"/>
        <end position="395"/>
    </location>
</feature>
<sequence>MDGWSDRRQRPHVNIMVSYLASVVFWKSECLVRREKGAAAYHAILSKAIKEIGEKSVVGVIMDNAPVCGTAGRMVEAEFKGVFSVPCTAHSIDLILHDIGKIAWVDAVMKKVVAVTKFFTNHQKREEIEEAVMRRWNTMTSPLHCASLFLDPEYRGTNPQHDNEIMAGFWTWVYSWCEEKDWPKVEVDFNNGIDKKGAFGTLKAFDAARDEQPGRWWRRWCYELRLLQPQAIRLLGQASSTSGCERNWSLFEAIHSRPRNCLGAETLKTLVFNRWNLHLLKNIHQMPREKDGRIEWMETPSEKDVTAVARERSDEWRGKVGTGEDMNAVDNKWEDDDAPLVPRREECGSDEEVPEEEGDQSSEVPRGENVYTIANSNDHESRTCSESVTHRKDAGRPPLPVNPAPKQRRGRPNNAEKAAREKVAQAARESQGNGGEGGGVGAEDDDASSKYSSD</sequence>
<evidence type="ECO:0000259" key="2">
    <source>
        <dbReference type="Pfam" id="PF04937"/>
    </source>
</evidence>
<feature type="domain" description="DUF659" evidence="2">
    <location>
        <begin position="1"/>
        <end position="113"/>
    </location>
</feature>